<organism evidence="7 8">
    <name type="scientific">Carnegiea gigantea</name>
    <dbReference type="NCBI Taxonomy" id="171969"/>
    <lineage>
        <taxon>Eukaryota</taxon>
        <taxon>Viridiplantae</taxon>
        <taxon>Streptophyta</taxon>
        <taxon>Embryophyta</taxon>
        <taxon>Tracheophyta</taxon>
        <taxon>Spermatophyta</taxon>
        <taxon>Magnoliopsida</taxon>
        <taxon>eudicotyledons</taxon>
        <taxon>Gunneridae</taxon>
        <taxon>Pentapetalae</taxon>
        <taxon>Caryophyllales</taxon>
        <taxon>Cactineae</taxon>
        <taxon>Cactaceae</taxon>
        <taxon>Cactoideae</taxon>
        <taxon>Echinocereeae</taxon>
        <taxon>Carnegiea</taxon>
    </lineage>
</organism>
<evidence type="ECO:0000256" key="5">
    <source>
        <dbReference type="ARBA" id="ARBA00023065"/>
    </source>
</evidence>
<reference evidence="7" key="1">
    <citation type="submission" date="2022-04" db="EMBL/GenBank/DDBJ databases">
        <title>Carnegiea gigantea Genome sequencing and assembly v2.</title>
        <authorList>
            <person name="Copetti D."/>
            <person name="Sanderson M.J."/>
            <person name="Burquez A."/>
            <person name="Wojciechowski M.F."/>
        </authorList>
    </citation>
    <scope>NUCLEOTIDE SEQUENCE</scope>
    <source>
        <strain evidence="7">SGP5-SGP5p</strain>
        <tissue evidence="7">Aerial part</tissue>
    </source>
</reference>
<protein>
    <recommendedName>
        <fullName evidence="9">Cation/H+ exchanger domain-containing protein</fullName>
    </recommendedName>
</protein>
<feature type="transmembrane region" description="Helical" evidence="6">
    <location>
        <begin position="120"/>
        <end position="140"/>
    </location>
</feature>
<keyword evidence="5" id="KW-0406">Ion transport</keyword>
<dbReference type="InterPro" id="IPR050794">
    <property type="entry name" value="CPA2_transporter"/>
</dbReference>
<dbReference type="EMBL" id="JAKOGI010000962">
    <property type="protein sequence ID" value="KAJ8428853.1"/>
    <property type="molecule type" value="Genomic_DNA"/>
</dbReference>
<proteinExistence type="predicted"/>
<evidence type="ECO:0008006" key="9">
    <source>
        <dbReference type="Google" id="ProtNLM"/>
    </source>
</evidence>
<accession>A0A9Q1JPY0</accession>
<dbReference type="PANTHER" id="PTHR32468">
    <property type="entry name" value="CATION/H + ANTIPORTER"/>
    <property type="match status" value="1"/>
</dbReference>
<keyword evidence="3" id="KW-0633">Potassium transport</keyword>
<comment type="subcellular location">
    <subcellularLocation>
        <location evidence="1">Membrane</location>
        <topology evidence="1">Multi-pass membrane protein</topology>
    </subcellularLocation>
</comment>
<keyword evidence="8" id="KW-1185">Reference proteome</keyword>
<dbReference type="GO" id="GO:0006885">
    <property type="term" value="P:regulation of pH"/>
    <property type="evidence" value="ECO:0007669"/>
    <property type="project" value="TreeGrafter"/>
</dbReference>
<comment type="caution">
    <text evidence="7">The sequence shown here is derived from an EMBL/GenBank/DDBJ whole genome shotgun (WGS) entry which is preliminary data.</text>
</comment>
<evidence type="ECO:0000256" key="2">
    <source>
        <dbReference type="ARBA" id="ARBA00022448"/>
    </source>
</evidence>
<feature type="transmembrane region" description="Helical" evidence="6">
    <location>
        <begin position="59"/>
        <end position="77"/>
    </location>
</feature>
<dbReference type="GO" id="GO:0012505">
    <property type="term" value="C:endomembrane system"/>
    <property type="evidence" value="ECO:0007669"/>
    <property type="project" value="TreeGrafter"/>
</dbReference>
<dbReference type="PANTHER" id="PTHR32468:SF175">
    <property type="entry name" value="CATION_H+ EXCHANGER 3"/>
    <property type="match status" value="1"/>
</dbReference>
<feature type="transmembrane region" description="Helical" evidence="6">
    <location>
        <begin position="20"/>
        <end position="38"/>
    </location>
</feature>
<evidence type="ECO:0000313" key="7">
    <source>
        <dbReference type="EMBL" id="KAJ8428853.1"/>
    </source>
</evidence>
<feature type="transmembrane region" description="Helical" evidence="6">
    <location>
        <begin position="152"/>
        <end position="172"/>
    </location>
</feature>
<evidence type="ECO:0000256" key="3">
    <source>
        <dbReference type="ARBA" id="ARBA00022538"/>
    </source>
</evidence>
<evidence type="ECO:0000313" key="8">
    <source>
        <dbReference type="Proteomes" id="UP001153076"/>
    </source>
</evidence>
<keyword evidence="2" id="KW-0813">Transport</keyword>
<sequence>MILTFIGSNIVAPLIGKGKLGIRPLSIIGYYCVVFFMFRPLIKYIISLTPEGRPVQQTHFSLIVVAILVMSFVGELVDERFSPFIFAFTLPEEPLGSILNEKLDPINNATNIPGLSPGSYVVEIILVAGYVGKFFGTFITSLISRFNFSHSIALALIMSSKGLMDIALIGVWRERLVSLLSSRRTSTSLDD</sequence>
<evidence type="ECO:0000256" key="1">
    <source>
        <dbReference type="ARBA" id="ARBA00004141"/>
    </source>
</evidence>
<dbReference type="InterPro" id="IPR038770">
    <property type="entry name" value="Na+/solute_symporter_sf"/>
</dbReference>
<dbReference type="OrthoDB" id="1724315at2759"/>
<dbReference type="Proteomes" id="UP001153076">
    <property type="component" value="Unassembled WGS sequence"/>
</dbReference>
<evidence type="ECO:0000256" key="4">
    <source>
        <dbReference type="ARBA" id="ARBA00022958"/>
    </source>
</evidence>
<dbReference type="GO" id="GO:0006813">
    <property type="term" value="P:potassium ion transport"/>
    <property type="evidence" value="ECO:0007669"/>
    <property type="project" value="UniProtKB-KW"/>
</dbReference>
<keyword evidence="4" id="KW-0630">Potassium</keyword>
<dbReference type="GO" id="GO:0098662">
    <property type="term" value="P:inorganic cation transmembrane transport"/>
    <property type="evidence" value="ECO:0007669"/>
    <property type="project" value="TreeGrafter"/>
</dbReference>
<name>A0A9Q1JPY0_9CARY</name>
<dbReference type="AlphaFoldDB" id="A0A9Q1JPY0"/>
<gene>
    <name evidence="7" type="ORF">Cgig2_022992</name>
</gene>
<dbReference type="GO" id="GO:0016020">
    <property type="term" value="C:membrane"/>
    <property type="evidence" value="ECO:0007669"/>
    <property type="project" value="UniProtKB-SubCell"/>
</dbReference>
<keyword evidence="6" id="KW-1133">Transmembrane helix</keyword>
<keyword evidence="6" id="KW-0472">Membrane</keyword>
<dbReference type="Gene3D" id="1.20.1530.20">
    <property type="match status" value="1"/>
</dbReference>
<keyword evidence="6" id="KW-0812">Transmembrane</keyword>
<evidence type="ECO:0000256" key="6">
    <source>
        <dbReference type="SAM" id="Phobius"/>
    </source>
</evidence>